<sequence>MPHINLVFPFVPVSEFPNCVVRLKTALSEFPAFVLSLDDVSFFPQKRNKTATYHLQPSITSNIDSLFAVVSSALGTKNTKKFHAHMTLGQCEMSEIQTVLTETQAWLGDGFDCVIDHVSLISRDPNNRTDLFRVVDVVKLGGTN</sequence>
<evidence type="ECO:0008006" key="3">
    <source>
        <dbReference type="Google" id="ProtNLM"/>
    </source>
</evidence>
<proteinExistence type="predicted"/>
<dbReference type="SUPFAM" id="SSF55144">
    <property type="entry name" value="LigT-like"/>
    <property type="match status" value="1"/>
</dbReference>
<comment type="caution">
    <text evidence="1">The sequence shown here is derived from an EMBL/GenBank/DDBJ whole genome shotgun (WGS) entry which is preliminary data.</text>
</comment>
<dbReference type="AlphaFoldDB" id="A0AAD5SZE9"/>
<accession>A0AAD5SZE9</accession>
<keyword evidence="2" id="KW-1185">Reference proteome</keyword>
<dbReference type="Proteomes" id="UP001211907">
    <property type="component" value="Unassembled WGS sequence"/>
</dbReference>
<evidence type="ECO:0000313" key="1">
    <source>
        <dbReference type="EMBL" id="KAJ3115124.1"/>
    </source>
</evidence>
<reference evidence="1" key="1">
    <citation type="submission" date="2020-05" db="EMBL/GenBank/DDBJ databases">
        <title>Phylogenomic resolution of chytrid fungi.</title>
        <authorList>
            <person name="Stajich J.E."/>
            <person name="Amses K."/>
            <person name="Simmons R."/>
            <person name="Seto K."/>
            <person name="Myers J."/>
            <person name="Bonds A."/>
            <person name="Quandt C.A."/>
            <person name="Barry K."/>
            <person name="Liu P."/>
            <person name="Grigoriev I."/>
            <person name="Longcore J.E."/>
            <person name="James T.Y."/>
        </authorList>
    </citation>
    <scope>NUCLEOTIDE SEQUENCE</scope>
    <source>
        <strain evidence="1">JEL0513</strain>
    </source>
</reference>
<dbReference type="EMBL" id="JADGJH010001313">
    <property type="protein sequence ID" value="KAJ3115124.1"/>
    <property type="molecule type" value="Genomic_DNA"/>
</dbReference>
<dbReference type="Pfam" id="PF13563">
    <property type="entry name" value="2_5_RNA_ligase2"/>
    <property type="match status" value="1"/>
</dbReference>
<gene>
    <name evidence="1" type="ORF">HK100_001453</name>
</gene>
<name>A0AAD5SZE9_9FUNG</name>
<dbReference type="InterPro" id="IPR009097">
    <property type="entry name" value="Cyclic_Pdiesterase"/>
</dbReference>
<dbReference type="Gene3D" id="3.90.1140.10">
    <property type="entry name" value="Cyclic phosphodiesterase"/>
    <property type="match status" value="1"/>
</dbReference>
<protein>
    <recommendedName>
        <fullName evidence="3">2'-5' RNA ligase</fullName>
    </recommendedName>
</protein>
<evidence type="ECO:0000313" key="2">
    <source>
        <dbReference type="Proteomes" id="UP001211907"/>
    </source>
</evidence>
<organism evidence="1 2">
    <name type="scientific">Physocladia obscura</name>
    <dbReference type="NCBI Taxonomy" id="109957"/>
    <lineage>
        <taxon>Eukaryota</taxon>
        <taxon>Fungi</taxon>
        <taxon>Fungi incertae sedis</taxon>
        <taxon>Chytridiomycota</taxon>
        <taxon>Chytridiomycota incertae sedis</taxon>
        <taxon>Chytridiomycetes</taxon>
        <taxon>Chytridiales</taxon>
        <taxon>Chytriomycetaceae</taxon>
        <taxon>Physocladia</taxon>
    </lineage>
</organism>